<dbReference type="GO" id="GO:0015020">
    <property type="term" value="F:glucuronosyltransferase activity"/>
    <property type="evidence" value="ECO:0007669"/>
    <property type="project" value="UniProtKB-EC"/>
</dbReference>
<evidence type="ECO:0000256" key="5">
    <source>
        <dbReference type="RuleBase" id="RU362059"/>
    </source>
</evidence>
<keyword evidence="3 4" id="KW-0808">Transferase</keyword>
<dbReference type="EMBL" id="JBDJPC010000010">
    <property type="protein sequence ID" value="KAL1490233.1"/>
    <property type="molecule type" value="Genomic_DNA"/>
</dbReference>
<keyword evidence="5" id="KW-0472">Membrane</keyword>
<dbReference type="PANTHER" id="PTHR48043">
    <property type="entry name" value="EG:EG0003.4 PROTEIN-RELATED"/>
    <property type="match status" value="1"/>
</dbReference>
<dbReference type="CDD" id="cd03784">
    <property type="entry name" value="GT1_Gtf-like"/>
    <property type="match status" value="1"/>
</dbReference>
<comment type="similarity">
    <text evidence="1 4">Belongs to the UDP-glycosyltransferase family.</text>
</comment>
<dbReference type="EC" id="2.4.1.17" evidence="5"/>
<proteinExistence type="inferred from homology"/>
<dbReference type="InterPro" id="IPR002213">
    <property type="entry name" value="UDP_glucos_trans"/>
</dbReference>
<dbReference type="Proteomes" id="UP001566132">
    <property type="component" value="Unassembled WGS sequence"/>
</dbReference>
<keyword evidence="7" id="KW-1185">Reference proteome</keyword>
<dbReference type="SUPFAM" id="SSF53756">
    <property type="entry name" value="UDP-Glycosyltransferase/glycogen phosphorylase"/>
    <property type="match status" value="1"/>
</dbReference>
<feature type="transmembrane region" description="Helical" evidence="5">
    <location>
        <begin position="472"/>
        <end position="492"/>
    </location>
</feature>
<evidence type="ECO:0000313" key="6">
    <source>
        <dbReference type="EMBL" id="KAL1490233.1"/>
    </source>
</evidence>
<gene>
    <name evidence="6" type="ORF">ABEB36_012962</name>
</gene>
<evidence type="ECO:0000256" key="3">
    <source>
        <dbReference type="ARBA" id="ARBA00022679"/>
    </source>
</evidence>
<dbReference type="PANTHER" id="PTHR48043:SF159">
    <property type="entry name" value="EG:EG0003.4 PROTEIN-RELATED"/>
    <property type="match status" value="1"/>
</dbReference>
<keyword evidence="5" id="KW-0812">Transmembrane</keyword>
<keyword evidence="5" id="KW-1133">Transmembrane helix</keyword>
<dbReference type="Gene3D" id="3.40.50.2000">
    <property type="entry name" value="Glycogen Phosphorylase B"/>
    <property type="match status" value="1"/>
</dbReference>
<organism evidence="6 7">
    <name type="scientific">Hypothenemus hampei</name>
    <name type="common">Coffee berry borer</name>
    <dbReference type="NCBI Taxonomy" id="57062"/>
    <lineage>
        <taxon>Eukaryota</taxon>
        <taxon>Metazoa</taxon>
        <taxon>Ecdysozoa</taxon>
        <taxon>Arthropoda</taxon>
        <taxon>Hexapoda</taxon>
        <taxon>Insecta</taxon>
        <taxon>Pterygota</taxon>
        <taxon>Neoptera</taxon>
        <taxon>Endopterygota</taxon>
        <taxon>Coleoptera</taxon>
        <taxon>Polyphaga</taxon>
        <taxon>Cucujiformia</taxon>
        <taxon>Curculionidae</taxon>
        <taxon>Scolytinae</taxon>
        <taxon>Hypothenemus</taxon>
    </lineage>
</organism>
<dbReference type="Pfam" id="PF00201">
    <property type="entry name" value="UDPGT"/>
    <property type="match status" value="1"/>
</dbReference>
<comment type="subcellular location">
    <subcellularLocation>
        <location evidence="5">Membrane</location>
        <topology evidence="5">Single-pass membrane protein</topology>
    </subcellularLocation>
</comment>
<evidence type="ECO:0000256" key="4">
    <source>
        <dbReference type="RuleBase" id="RU003718"/>
    </source>
</evidence>
<dbReference type="InterPro" id="IPR035595">
    <property type="entry name" value="UDP_glycos_trans_CS"/>
</dbReference>
<dbReference type="AlphaFoldDB" id="A0ABD1E6D5"/>
<reference evidence="6 7" key="1">
    <citation type="submission" date="2024-05" db="EMBL/GenBank/DDBJ databases">
        <title>Genetic variation in Jamaican populations of the coffee berry borer (Hypothenemus hampei).</title>
        <authorList>
            <person name="Errbii M."/>
            <person name="Myrie A."/>
        </authorList>
    </citation>
    <scope>NUCLEOTIDE SEQUENCE [LARGE SCALE GENOMIC DNA]</scope>
    <source>
        <strain evidence="6">JA-Hopewell-2020-01-JO</strain>
        <tissue evidence="6">Whole body</tissue>
    </source>
</reference>
<evidence type="ECO:0000256" key="2">
    <source>
        <dbReference type="ARBA" id="ARBA00022676"/>
    </source>
</evidence>
<keyword evidence="5" id="KW-0732">Signal</keyword>
<comment type="catalytic activity">
    <reaction evidence="5">
        <text>glucuronate acceptor + UDP-alpha-D-glucuronate = acceptor beta-D-glucuronoside + UDP + H(+)</text>
        <dbReference type="Rhea" id="RHEA:21032"/>
        <dbReference type="ChEBI" id="CHEBI:15378"/>
        <dbReference type="ChEBI" id="CHEBI:58052"/>
        <dbReference type="ChEBI" id="CHEBI:58223"/>
        <dbReference type="ChEBI" id="CHEBI:132367"/>
        <dbReference type="ChEBI" id="CHEBI:132368"/>
        <dbReference type="EC" id="2.4.1.17"/>
    </reaction>
</comment>
<dbReference type="FunFam" id="3.40.50.2000:FF:000050">
    <property type="entry name" value="UDP-glucuronosyltransferase"/>
    <property type="match status" value="1"/>
</dbReference>
<dbReference type="PROSITE" id="PS00375">
    <property type="entry name" value="UDPGT"/>
    <property type="match status" value="1"/>
</dbReference>
<comment type="caution">
    <text evidence="6">The sequence shown here is derived from an EMBL/GenBank/DDBJ whole genome shotgun (WGS) entry which is preliminary data.</text>
</comment>
<sequence length="523" mass="60224">MKNIIILTLLTFLFTRLNGEKLLLVFPFAAKSHYFLGNELAKGLANLGNDVTIIAAFEEKKPPKNYRNIVVGEMKPDKIQRPNLFEMGSISPYFQLLFLVGSTLDVMTEFVLENTEVQDLLRSKEKFDAVIVEQFFNDAHKIFAHHFKAPLILFNPIGSSRWVNNLVANPQNPSYVVDALLSFSTPMTFYQRIYNLMYGICSDLIINIYHLPKQYRIMKKYYHGEMPEFENFRNNVSLVISNSHESIYEAVPHVPNMIDIGGFHITTPEKLPKDLQTFMDNAKDGVIYFSLGSNLNPSDMPKDKKDIILKVLGSRKEKILWKWNEDKLENKPDNVMISKWFPQHAILAHPNCKLFISHGGLLSTTETVYFGVPIIAFPVFGDQKLNAARAIAKGFAVKLEFPEIYEDTLSTALTELLENPKYRENAKRASNLLHDRPIEPIKLADFWIKYVVRHKGAPHLRVAAVGLPLYKYYMLDVFAVILSVCVLIIFILKKIYKLVFKKKNVQHEKYNNKSKKHKSKKFE</sequence>
<evidence type="ECO:0000313" key="7">
    <source>
        <dbReference type="Proteomes" id="UP001566132"/>
    </source>
</evidence>
<dbReference type="GO" id="GO:0016020">
    <property type="term" value="C:membrane"/>
    <property type="evidence" value="ECO:0007669"/>
    <property type="project" value="UniProtKB-SubCell"/>
</dbReference>
<feature type="signal peptide" evidence="5">
    <location>
        <begin position="1"/>
        <end position="19"/>
    </location>
</feature>
<feature type="chain" id="PRO_5044529465" description="UDP-glucuronosyltransferase" evidence="5">
    <location>
        <begin position="20"/>
        <end position="523"/>
    </location>
</feature>
<name>A0ABD1E6D5_HYPHA</name>
<evidence type="ECO:0000256" key="1">
    <source>
        <dbReference type="ARBA" id="ARBA00009995"/>
    </source>
</evidence>
<protein>
    <recommendedName>
        <fullName evidence="5">UDP-glucuronosyltransferase</fullName>
        <ecNumber evidence="5">2.4.1.17</ecNumber>
    </recommendedName>
</protein>
<keyword evidence="2 4" id="KW-0328">Glycosyltransferase</keyword>
<dbReference type="InterPro" id="IPR050271">
    <property type="entry name" value="UDP-glycosyltransferase"/>
</dbReference>
<accession>A0ABD1E6D5</accession>